<gene>
    <name evidence="2" type="ORF">HPBE_LOCUS8083</name>
</gene>
<dbReference type="WBParaSite" id="HPBE_0000808201-mRNA-1">
    <property type="protein sequence ID" value="HPBE_0000808201-mRNA-1"/>
    <property type="gene ID" value="HPBE_0000808201"/>
</dbReference>
<evidence type="ECO:0000313" key="2">
    <source>
        <dbReference type="EMBL" id="VDO74807.1"/>
    </source>
</evidence>
<accession>A0A183FLF1</accession>
<dbReference type="Proteomes" id="UP000050761">
    <property type="component" value="Unassembled WGS sequence"/>
</dbReference>
<reference evidence="2 3" key="1">
    <citation type="submission" date="2018-11" db="EMBL/GenBank/DDBJ databases">
        <authorList>
            <consortium name="Pathogen Informatics"/>
        </authorList>
    </citation>
    <scope>NUCLEOTIDE SEQUENCE [LARGE SCALE GENOMIC DNA]</scope>
</reference>
<sequence>MEPRRVTTTWDESLTSENKRHLVRMMWKWPLLGLLVGRSVINRSHDEDSEARKGLEGAGHLQNPEDHHQWRKLRSRFGSTRKEVESGRSGPADRRHLRRRPVARGKVVVIASWCNASMWPNYVTSHVVEVSSSLHQQAFLDAVGRQLAPPVVVKLCCCGLCCCGCNDDDVDDDERWAAVMFGERCLKKLRGVGRR</sequence>
<name>A0A183FLF1_HELPZ</name>
<dbReference type="EMBL" id="UZAH01026050">
    <property type="protein sequence ID" value="VDO74807.1"/>
    <property type="molecule type" value="Genomic_DNA"/>
</dbReference>
<accession>A0A3P7YSQ9</accession>
<organism evidence="3 4">
    <name type="scientific">Heligmosomoides polygyrus</name>
    <name type="common">Parasitic roundworm</name>
    <dbReference type="NCBI Taxonomy" id="6339"/>
    <lineage>
        <taxon>Eukaryota</taxon>
        <taxon>Metazoa</taxon>
        <taxon>Ecdysozoa</taxon>
        <taxon>Nematoda</taxon>
        <taxon>Chromadorea</taxon>
        <taxon>Rhabditida</taxon>
        <taxon>Rhabditina</taxon>
        <taxon>Rhabditomorpha</taxon>
        <taxon>Strongyloidea</taxon>
        <taxon>Heligmosomidae</taxon>
        <taxon>Heligmosomoides</taxon>
    </lineage>
</organism>
<evidence type="ECO:0000313" key="3">
    <source>
        <dbReference type="Proteomes" id="UP000050761"/>
    </source>
</evidence>
<feature type="region of interest" description="Disordered" evidence="1">
    <location>
        <begin position="47"/>
        <end position="66"/>
    </location>
</feature>
<protein>
    <submittedName>
        <fullName evidence="2 4">Uncharacterized protein</fullName>
    </submittedName>
</protein>
<keyword evidence="3" id="KW-1185">Reference proteome</keyword>
<dbReference type="AlphaFoldDB" id="A0A183FLF1"/>
<evidence type="ECO:0000313" key="4">
    <source>
        <dbReference type="WBParaSite" id="HPBE_0000808201-mRNA-1"/>
    </source>
</evidence>
<reference evidence="4" key="2">
    <citation type="submission" date="2019-09" db="UniProtKB">
        <authorList>
            <consortium name="WormBaseParasite"/>
        </authorList>
    </citation>
    <scope>IDENTIFICATION</scope>
</reference>
<proteinExistence type="predicted"/>
<evidence type="ECO:0000256" key="1">
    <source>
        <dbReference type="SAM" id="MobiDB-lite"/>
    </source>
</evidence>